<evidence type="ECO:0000313" key="3">
    <source>
        <dbReference type="EMBL" id="CAF2022184.1"/>
    </source>
</evidence>
<feature type="region of interest" description="Disordered" evidence="1">
    <location>
        <begin position="571"/>
        <end position="615"/>
    </location>
</feature>
<dbReference type="Gene3D" id="3.90.176.10">
    <property type="entry name" value="Toxin ADP-ribosyltransferase, Chain A, domain 1"/>
    <property type="match status" value="1"/>
</dbReference>
<protein>
    <recommendedName>
        <fullName evidence="2">ADP ribosyltransferase domain-containing protein</fullName>
    </recommendedName>
</protein>
<evidence type="ECO:0000259" key="2">
    <source>
        <dbReference type="Pfam" id="PF03496"/>
    </source>
</evidence>
<name>A0A816MWE9_9BILA</name>
<organism evidence="3 4">
    <name type="scientific">Rotaria magnacalcarata</name>
    <dbReference type="NCBI Taxonomy" id="392030"/>
    <lineage>
        <taxon>Eukaryota</taxon>
        <taxon>Metazoa</taxon>
        <taxon>Spiralia</taxon>
        <taxon>Gnathifera</taxon>
        <taxon>Rotifera</taxon>
        <taxon>Eurotatoria</taxon>
        <taxon>Bdelloidea</taxon>
        <taxon>Philodinida</taxon>
        <taxon>Philodinidae</taxon>
        <taxon>Rotaria</taxon>
    </lineage>
</organism>
<feature type="non-terminal residue" evidence="3">
    <location>
        <position position="1"/>
    </location>
</feature>
<dbReference type="Proteomes" id="UP000663856">
    <property type="component" value="Unassembled WGS sequence"/>
</dbReference>
<comment type="caution">
    <text evidence="3">The sequence shown here is derived from an EMBL/GenBank/DDBJ whole genome shotgun (WGS) entry which is preliminary data.</text>
</comment>
<sequence>MATAFPTSDYFHKTETNPSLEAFSIIWLDANVNGKHIRDTEQKLRSTNNRLKKFEDVTKCQKYIEGTSQRDRLVLIVSGRLGREIVPFIHEIRQIISIYIYCMDKAAYKKWSENFVKIKAVVVELDELIVRIKADHRIQKKVEEPWSIQIFTTVADAGKSTNGVNGQFVFSQVLLDCLLRLKFTEADKNELIDCFKNEYKNNEYELKNIREFERNYKPDAALCWYSRESFFYKTLNAALRKQEIHMLYLYRSFINDIYLQLKNNQAKQPIYAYRGQMMSSEELNILRRCRDQFISINSFFSTSSNYHGARRFLQSLNAPGNLEAVLFEIAADPKVASTKPFADISKYSEFPQETEVLFMLGSIFRLDSIDRNSDDPVWIIRMTLCSDDDHNLKQVLADMKEQLGSGHTNLQTFGKLLWNMGKPELAKKYFLNLLNQLPPSDPLVLDLYLDLANLASQARELDKSMEWRKKALQFKEKNYKSTSTSIKETNNSTNSPTKTYMTETKSKKDTSSTKFQINTTTKSVAPFNSSTKTYVTKAKPKKDTNSSKFQTNTNVAAFITTADTVLNAPSEKIYVRRPDPPATKKNFDEQQRRSSKKRISNKKALTTKSGNNSSETYNFQNIQRVPLKPSLILHPLPPQLLLEQIFINGVWLHRYYQYGLWYGPYQQRITFNTQNNMLDGNGSDNIGQFILSGTYSKHNRQINMIQAYQTGTGNSKLNIGHRCRYELTWNKEKRIFQGPIYVTFEETTVEDGLYEMWSTVSEP</sequence>
<dbReference type="InterPro" id="IPR011990">
    <property type="entry name" value="TPR-like_helical_dom_sf"/>
</dbReference>
<dbReference type="SUPFAM" id="SSF48452">
    <property type="entry name" value="TPR-like"/>
    <property type="match status" value="1"/>
</dbReference>
<dbReference type="InterPro" id="IPR003540">
    <property type="entry name" value="ADP-ribosyltransferase"/>
</dbReference>
<dbReference type="AlphaFoldDB" id="A0A816MWE9"/>
<evidence type="ECO:0000313" key="4">
    <source>
        <dbReference type="Proteomes" id="UP000663856"/>
    </source>
</evidence>
<feature type="domain" description="ADP ribosyltransferase" evidence="2">
    <location>
        <begin position="221"/>
        <end position="373"/>
    </location>
</feature>
<proteinExistence type="predicted"/>
<dbReference type="Gene3D" id="1.25.40.10">
    <property type="entry name" value="Tetratricopeptide repeat domain"/>
    <property type="match status" value="1"/>
</dbReference>
<dbReference type="SUPFAM" id="SSF56399">
    <property type="entry name" value="ADP-ribosylation"/>
    <property type="match status" value="1"/>
</dbReference>
<feature type="compositionally biased region" description="Polar residues" evidence="1">
    <location>
        <begin position="604"/>
        <end position="615"/>
    </location>
</feature>
<dbReference type="PROSITE" id="PS51996">
    <property type="entry name" value="TR_MART"/>
    <property type="match status" value="1"/>
</dbReference>
<accession>A0A816MWE9</accession>
<feature type="compositionally biased region" description="Polar residues" evidence="1">
    <location>
        <begin position="483"/>
        <end position="501"/>
    </location>
</feature>
<dbReference type="Pfam" id="PF03496">
    <property type="entry name" value="ADPrib_exo_Tox"/>
    <property type="match status" value="1"/>
</dbReference>
<gene>
    <name evidence="3" type="ORF">WKI299_LOCUS5858</name>
</gene>
<dbReference type="EMBL" id="CAJNRF010001688">
    <property type="protein sequence ID" value="CAF2022184.1"/>
    <property type="molecule type" value="Genomic_DNA"/>
</dbReference>
<feature type="region of interest" description="Disordered" evidence="1">
    <location>
        <begin position="483"/>
        <end position="511"/>
    </location>
</feature>
<reference evidence="3" key="1">
    <citation type="submission" date="2021-02" db="EMBL/GenBank/DDBJ databases">
        <authorList>
            <person name="Nowell W R."/>
        </authorList>
    </citation>
    <scope>NUCLEOTIDE SEQUENCE</scope>
</reference>
<evidence type="ECO:0000256" key="1">
    <source>
        <dbReference type="SAM" id="MobiDB-lite"/>
    </source>
</evidence>